<dbReference type="SUPFAM" id="SSF52309">
    <property type="entry name" value="N-(deoxy)ribosyltransferase-like"/>
    <property type="match status" value="1"/>
</dbReference>
<evidence type="ECO:0008006" key="3">
    <source>
        <dbReference type="Google" id="ProtNLM"/>
    </source>
</evidence>
<dbReference type="Gene3D" id="3.40.50.450">
    <property type="match status" value="1"/>
</dbReference>
<dbReference type="AlphaFoldDB" id="A0A0F9CLT4"/>
<sequence length="142" mass="16370">MNQLHQLIDVADTIKQVFGQFEIRAVRADDIEHEDLITKRILDEIETAEFLFADLTGERPNVYYEVGYAHALKRPVILYRKAGTGLHFDLAGYNCPEYDNLRDLRDKLSRRLEHITNRRPKDSTIGPAVSSPNKPLHIDRKG</sequence>
<name>A0A0F9CLT4_9ZZZZ</name>
<gene>
    <name evidence="2" type="ORF">LCGC14_2307240</name>
</gene>
<protein>
    <recommendedName>
        <fullName evidence="3">Nucleoside 2-deoxyribosyltransferase</fullName>
    </recommendedName>
</protein>
<evidence type="ECO:0000313" key="2">
    <source>
        <dbReference type="EMBL" id="KKL50263.1"/>
    </source>
</evidence>
<organism evidence="2">
    <name type="scientific">marine sediment metagenome</name>
    <dbReference type="NCBI Taxonomy" id="412755"/>
    <lineage>
        <taxon>unclassified sequences</taxon>
        <taxon>metagenomes</taxon>
        <taxon>ecological metagenomes</taxon>
    </lineage>
</organism>
<evidence type="ECO:0000256" key="1">
    <source>
        <dbReference type="SAM" id="MobiDB-lite"/>
    </source>
</evidence>
<proteinExistence type="predicted"/>
<comment type="caution">
    <text evidence="2">The sequence shown here is derived from an EMBL/GenBank/DDBJ whole genome shotgun (WGS) entry which is preliminary data.</text>
</comment>
<accession>A0A0F9CLT4</accession>
<reference evidence="2" key="1">
    <citation type="journal article" date="2015" name="Nature">
        <title>Complex archaea that bridge the gap between prokaryotes and eukaryotes.</title>
        <authorList>
            <person name="Spang A."/>
            <person name="Saw J.H."/>
            <person name="Jorgensen S.L."/>
            <person name="Zaremba-Niedzwiedzka K."/>
            <person name="Martijn J."/>
            <person name="Lind A.E."/>
            <person name="van Eijk R."/>
            <person name="Schleper C."/>
            <person name="Guy L."/>
            <person name="Ettema T.J."/>
        </authorList>
    </citation>
    <scope>NUCLEOTIDE SEQUENCE</scope>
</reference>
<feature type="region of interest" description="Disordered" evidence="1">
    <location>
        <begin position="116"/>
        <end position="142"/>
    </location>
</feature>
<dbReference type="EMBL" id="LAZR01032667">
    <property type="protein sequence ID" value="KKL50263.1"/>
    <property type="molecule type" value="Genomic_DNA"/>
</dbReference>